<evidence type="ECO:0000256" key="8">
    <source>
        <dbReference type="SAM" id="MobiDB-lite"/>
    </source>
</evidence>
<name>A0A267DMG2_9PLAT</name>
<comment type="pathway">
    <text evidence="2">Lipid metabolism.</text>
</comment>
<evidence type="ECO:0000256" key="5">
    <source>
        <dbReference type="ARBA" id="ARBA00035674"/>
    </source>
</evidence>
<accession>A0A267DMG2</accession>
<dbReference type="AlphaFoldDB" id="A0A267DMG2"/>
<feature type="compositionally biased region" description="Low complexity" evidence="8">
    <location>
        <begin position="70"/>
        <end position="80"/>
    </location>
</feature>
<evidence type="ECO:0000256" key="7">
    <source>
        <dbReference type="ARBA" id="ARBA00047841"/>
    </source>
</evidence>
<evidence type="ECO:0000256" key="1">
    <source>
        <dbReference type="ARBA" id="ARBA00004969"/>
    </source>
</evidence>
<organism evidence="10 11">
    <name type="scientific">Macrostomum lignano</name>
    <dbReference type="NCBI Taxonomy" id="282301"/>
    <lineage>
        <taxon>Eukaryota</taxon>
        <taxon>Metazoa</taxon>
        <taxon>Spiralia</taxon>
        <taxon>Lophotrochozoa</taxon>
        <taxon>Platyhelminthes</taxon>
        <taxon>Rhabditophora</taxon>
        <taxon>Macrostomorpha</taxon>
        <taxon>Macrostomida</taxon>
        <taxon>Macrostomidae</taxon>
        <taxon>Macrostomum</taxon>
    </lineage>
</organism>
<dbReference type="Pfam" id="PF08241">
    <property type="entry name" value="Methyltransf_11"/>
    <property type="match status" value="1"/>
</dbReference>
<dbReference type="GO" id="GO:0032259">
    <property type="term" value="P:methylation"/>
    <property type="evidence" value="ECO:0007669"/>
    <property type="project" value="UniProtKB-KW"/>
</dbReference>
<sequence length="190" mass="20280">MQNFIDKNRELNGHHGNVEFGVADVTKLNLSQNRFDFIFSNWLFMYLDDSEVAGSSGKSLIGCIQMATSSSASPASTSPAQWPGLTTPRATGRPSSTMSFCLRPRLAKAASSACCTPGRAGPTSATSKTATRCAGWCRRSRRLRTRSGVSANPSAYSRRRASASWRKSSVRASCPTVASQARASCATSLA</sequence>
<evidence type="ECO:0000256" key="4">
    <source>
        <dbReference type="ARBA" id="ARBA00022679"/>
    </source>
</evidence>
<dbReference type="Gene3D" id="3.40.50.150">
    <property type="entry name" value="Vaccinia Virus protein VP39"/>
    <property type="match status" value="1"/>
</dbReference>
<comment type="pathway">
    <text evidence="1">Phospholipid metabolism; phosphatidylcholine biosynthesis.</text>
</comment>
<reference evidence="10 11" key="1">
    <citation type="submission" date="2017-06" db="EMBL/GenBank/DDBJ databases">
        <title>A platform for efficient transgenesis in Macrostomum lignano, a flatworm model organism for stem cell research.</title>
        <authorList>
            <person name="Berezikov E."/>
        </authorList>
    </citation>
    <scope>NUCLEOTIDE SEQUENCE [LARGE SCALE GENOMIC DNA]</scope>
    <source>
        <strain evidence="10">DV1</strain>
        <tissue evidence="10">Whole organism</tissue>
    </source>
</reference>
<evidence type="ECO:0000256" key="3">
    <source>
        <dbReference type="ARBA" id="ARBA00022603"/>
    </source>
</evidence>
<proteinExistence type="predicted"/>
<dbReference type="STRING" id="282301.A0A267DMG2"/>
<dbReference type="PANTHER" id="PTHR44307:SF2">
    <property type="entry name" value="PHOSPHOETHANOLAMINE METHYLTRANSFERASE ISOFORM X1"/>
    <property type="match status" value="1"/>
</dbReference>
<feature type="domain" description="Methyltransferase type 11" evidence="9">
    <location>
        <begin position="3"/>
        <end position="52"/>
    </location>
</feature>
<dbReference type="SUPFAM" id="SSF53335">
    <property type="entry name" value="S-adenosyl-L-methionine-dependent methyltransferases"/>
    <property type="match status" value="1"/>
</dbReference>
<keyword evidence="4" id="KW-0808">Transferase</keyword>
<comment type="caution">
    <text evidence="10">The sequence shown here is derived from an EMBL/GenBank/DDBJ whole genome shotgun (WGS) entry which is preliminary data.</text>
</comment>
<feature type="region of interest" description="Disordered" evidence="8">
    <location>
        <begin position="70"/>
        <end position="95"/>
    </location>
</feature>
<comment type="catalytic activity">
    <reaction evidence="7">
        <text>N-methylethanolamine phosphate + S-adenosyl-L-methionine = N,N-dimethylethanolamine phosphate + S-adenosyl-L-homocysteine + H(+)</text>
        <dbReference type="Rhea" id="RHEA:25321"/>
        <dbReference type="ChEBI" id="CHEBI:15378"/>
        <dbReference type="ChEBI" id="CHEBI:57781"/>
        <dbReference type="ChEBI" id="CHEBI:57856"/>
        <dbReference type="ChEBI" id="CHEBI:58641"/>
        <dbReference type="ChEBI" id="CHEBI:59789"/>
        <dbReference type="EC" id="2.1.1.103"/>
    </reaction>
    <physiologicalReaction direction="left-to-right" evidence="7">
        <dbReference type="Rhea" id="RHEA:25322"/>
    </physiologicalReaction>
</comment>
<dbReference type="PANTHER" id="PTHR44307">
    <property type="entry name" value="PHOSPHOETHANOLAMINE METHYLTRANSFERASE"/>
    <property type="match status" value="1"/>
</dbReference>
<gene>
    <name evidence="10" type="ORF">BOX15_Mlig000722g3</name>
</gene>
<evidence type="ECO:0000256" key="6">
    <source>
        <dbReference type="ARBA" id="ARBA00047619"/>
    </source>
</evidence>
<evidence type="ECO:0000256" key="2">
    <source>
        <dbReference type="ARBA" id="ARBA00005189"/>
    </source>
</evidence>
<protein>
    <recommendedName>
        <fullName evidence="5">phosphoethanolamine N-methyltransferase</fullName>
        <ecNumber evidence="5">2.1.1.103</ecNumber>
    </recommendedName>
</protein>
<dbReference type="OrthoDB" id="8300214at2759"/>
<dbReference type="EMBL" id="NIVC01003619">
    <property type="protein sequence ID" value="PAA50503.1"/>
    <property type="molecule type" value="Genomic_DNA"/>
</dbReference>
<comment type="catalytic activity">
    <reaction evidence="6">
        <text>N,N-dimethylethanolamine phosphate + S-adenosyl-L-methionine = phosphocholine + S-adenosyl-L-homocysteine + H(+)</text>
        <dbReference type="Rhea" id="RHEA:25325"/>
        <dbReference type="ChEBI" id="CHEBI:15378"/>
        <dbReference type="ChEBI" id="CHEBI:57856"/>
        <dbReference type="ChEBI" id="CHEBI:58641"/>
        <dbReference type="ChEBI" id="CHEBI:59789"/>
        <dbReference type="ChEBI" id="CHEBI:295975"/>
        <dbReference type="EC" id="2.1.1.103"/>
    </reaction>
    <physiologicalReaction direction="left-to-right" evidence="6">
        <dbReference type="Rhea" id="RHEA:25326"/>
    </physiologicalReaction>
</comment>
<keyword evidence="11" id="KW-1185">Reference proteome</keyword>
<dbReference type="InterPro" id="IPR029063">
    <property type="entry name" value="SAM-dependent_MTases_sf"/>
</dbReference>
<dbReference type="InterPro" id="IPR013216">
    <property type="entry name" value="Methyltransf_11"/>
</dbReference>
<evidence type="ECO:0000313" key="11">
    <source>
        <dbReference type="Proteomes" id="UP000215902"/>
    </source>
</evidence>
<dbReference type="GO" id="GO:0000234">
    <property type="term" value="F:phosphoethanolamine N-methyltransferase activity"/>
    <property type="evidence" value="ECO:0007669"/>
    <property type="project" value="UniProtKB-EC"/>
</dbReference>
<evidence type="ECO:0000313" key="10">
    <source>
        <dbReference type="EMBL" id="PAA50503.1"/>
    </source>
</evidence>
<dbReference type="Proteomes" id="UP000215902">
    <property type="component" value="Unassembled WGS sequence"/>
</dbReference>
<evidence type="ECO:0000259" key="9">
    <source>
        <dbReference type="Pfam" id="PF08241"/>
    </source>
</evidence>
<keyword evidence="3" id="KW-0489">Methyltransferase</keyword>
<dbReference type="EC" id="2.1.1.103" evidence="5"/>